<feature type="transmembrane region" description="Helical" evidence="12">
    <location>
        <begin position="97"/>
        <end position="122"/>
    </location>
</feature>
<dbReference type="InterPro" id="IPR036318">
    <property type="entry name" value="FAD-bd_PCMH-like_sf"/>
</dbReference>
<dbReference type="InterPro" id="IPR005170">
    <property type="entry name" value="Transptr-assoc_dom"/>
</dbReference>
<proteinExistence type="inferred from homology"/>
<dbReference type="InterPro" id="IPR046342">
    <property type="entry name" value="CBS_dom_sf"/>
</dbReference>
<evidence type="ECO:0000256" key="1">
    <source>
        <dbReference type="ARBA" id="ARBA00004651"/>
    </source>
</evidence>
<dbReference type="RefSeq" id="WP_307397710.1">
    <property type="nucleotide sequence ID" value="NZ_BAAADK010000020.1"/>
</dbReference>
<dbReference type="Pfam" id="PF01595">
    <property type="entry name" value="CNNM"/>
    <property type="match status" value="1"/>
</dbReference>
<comment type="subcellular location">
    <subcellularLocation>
        <location evidence="1">Cell membrane</location>
        <topology evidence="1">Multi-pass membrane protein</topology>
    </subcellularLocation>
</comment>
<keyword evidence="8 10" id="KW-0472">Membrane</keyword>
<dbReference type="Pfam" id="PF03471">
    <property type="entry name" value="CorC_HlyC"/>
    <property type="match status" value="1"/>
</dbReference>
<dbReference type="InterPro" id="IPR002550">
    <property type="entry name" value="CNNM"/>
</dbReference>
<feature type="transmembrane region" description="Helical" evidence="12">
    <location>
        <begin position="134"/>
        <end position="156"/>
    </location>
</feature>
<dbReference type="InterPro" id="IPR016169">
    <property type="entry name" value="FAD-bd_PCMH_sub2"/>
</dbReference>
<keyword evidence="3" id="KW-1003">Cell membrane</keyword>
<evidence type="ECO:0000256" key="12">
    <source>
        <dbReference type="SAM" id="Phobius"/>
    </source>
</evidence>
<evidence type="ECO:0000256" key="4">
    <source>
        <dbReference type="ARBA" id="ARBA00022692"/>
    </source>
</evidence>
<dbReference type="SUPFAM" id="SSF56176">
    <property type="entry name" value="FAD-binding/transporter-associated domain-like"/>
    <property type="match status" value="1"/>
</dbReference>
<feature type="transmembrane region" description="Helical" evidence="12">
    <location>
        <begin position="6"/>
        <end position="27"/>
    </location>
</feature>
<feature type="domain" description="CBS" evidence="13">
    <location>
        <begin position="220"/>
        <end position="281"/>
    </location>
</feature>
<evidence type="ECO:0000256" key="9">
    <source>
        <dbReference type="PROSITE-ProRule" id="PRU00703"/>
    </source>
</evidence>
<evidence type="ECO:0000256" key="5">
    <source>
        <dbReference type="ARBA" id="ARBA00022737"/>
    </source>
</evidence>
<feature type="region of interest" description="Disordered" evidence="11">
    <location>
        <begin position="426"/>
        <end position="452"/>
    </location>
</feature>
<dbReference type="SMART" id="SM01091">
    <property type="entry name" value="CorC_HlyC"/>
    <property type="match status" value="1"/>
</dbReference>
<keyword evidence="4 10" id="KW-0812">Transmembrane</keyword>
<feature type="transmembrane region" description="Helical" evidence="12">
    <location>
        <begin position="57"/>
        <end position="77"/>
    </location>
</feature>
<organism evidence="15 16">
    <name type="scientific">Caldalkalibacillus horti</name>
    <dbReference type="NCBI Taxonomy" id="77523"/>
    <lineage>
        <taxon>Bacteria</taxon>
        <taxon>Bacillati</taxon>
        <taxon>Bacillota</taxon>
        <taxon>Bacilli</taxon>
        <taxon>Bacillales</taxon>
        <taxon>Bacillaceae</taxon>
        <taxon>Caldalkalibacillus</taxon>
    </lineage>
</organism>
<accession>A0ABT9W532</accession>
<evidence type="ECO:0000256" key="8">
    <source>
        <dbReference type="ARBA" id="ARBA00023136"/>
    </source>
</evidence>
<feature type="domain" description="CNNM transmembrane" evidence="14">
    <location>
        <begin position="1"/>
        <end position="201"/>
    </location>
</feature>
<comment type="similarity">
    <text evidence="2">Belongs to the UPF0053 family.</text>
</comment>
<name>A0ABT9W532_9BACI</name>
<dbReference type="EMBL" id="JAUSTY010000025">
    <property type="protein sequence ID" value="MDQ0168169.1"/>
    <property type="molecule type" value="Genomic_DNA"/>
</dbReference>
<keyword evidence="5" id="KW-0677">Repeat</keyword>
<evidence type="ECO:0000256" key="10">
    <source>
        <dbReference type="PROSITE-ProRule" id="PRU01193"/>
    </source>
</evidence>
<evidence type="ECO:0000256" key="11">
    <source>
        <dbReference type="SAM" id="MobiDB-lite"/>
    </source>
</evidence>
<reference evidence="15 16" key="1">
    <citation type="submission" date="2023-07" db="EMBL/GenBank/DDBJ databases">
        <title>Genomic Encyclopedia of Type Strains, Phase IV (KMG-IV): sequencing the most valuable type-strain genomes for metagenomic binning, comparative biology and taxonomic classification.</title>
        <authorList>
            <person name="Goeker M."/>
        </authorList>
    </citation>
    <scope>NUCLEOTIDE SEQUENCE [LARGE SCALE GENOMIC DNA]</scope>
    <source>
        <strain evidence="15 16">DSM 12751</strain>
    </source>
</reference>
<keyword evidence="6 10" id="KW-1133">Transmembrane helix</keyword>
<dbReference type="InterPro" id="IPR044751">
    <property type="entry name" value="Ion_transp-like_CBS"/>
</dbReference>
<evidence type="ECO:0000259" key="14">
    <source>
        <dbReference type="PROSITE" id="PS51846"/>
    </source>
</evidence>
<evidence type="ECO:0000256" key="3">
    <source>
        <dbReference type="ARBA" id="ARBA00022475"/>
    </source>
</evidence>
<sequence>MVTINLIAVLILILATAFFVGAEFAFVKVRTSRVDQLIQEGNKTALLVRRVISNLDGYLAACQLGITITALGLGWLGEPTIEKLLHPLIEELNLPDQAITLISFIIAFAIMTFLHVVFGELAPKSVAIQKAERLSLLLARPLIWYHTLMYPFIWVLNGSANQFLKLFGMRSSNEHAEAHSEDELRIILSESFESGEINQSEYGYVRKIFDFDDLLAKEIMIPRTDMVCLELDNTLEQNMKIIKEEQYTRFPVIADNKDSIVGMVNTKEFFLILAEKPDLDLKEIIRPVLTVIDATPVKQLLKEMQKQRKHLAILVDEYGGTSGLVTIEDILEEIVGDIRDEFDQEEKPEIEKLSENHLIVDGKVPITEINELLVLHIENDDFNTVGGWLYSQNQALREGHEVDYEGYTFKVLKKEKHRIRKVEITKAEPSIEDDQSESENRSEEERYQTESS</sequence>
<keyword evidence="7 9" id="KW-0129">CBS domain</keyword>
<evidence type="ECO:0000259" key="13">
    <source>
        <dbReference type="PROSITE" id="PS51371"/>
    </source>
</evidence>
<dbReference type="InterPro" id="IPR051676">
    <property type="entry name" value="UPF0053_domain"/>
</dbReference>
<dbReference type="PANTHER" id="PTHR43099">
    <property type="entry name" value="UPF0053 PROTEIN YRKA"/>
    <property type="match status" value="1"/>
</dbReference>
<feature type="compositionally biased region" description="Basic and acidic residues" evidence="11">
    <location>
        <begin position="438"/>
        <end position="452"/>
    </location>
</feature>
<dbReference type="CDD" id="cd04590">
    <property type="entry name" value="CBS_pair_CorC_HlyC_assoc"/>
    <property type="match status" value="1"/>
</dbReference>
<keyword evidence="16" id="KW-1185">Reference proteome</keyword>
<feature type="domain" description="CBS" evidence="13">
    <location>
        <begin position="284"/>
        <end position="341"/>
    </location>
</feature>
<dbReference type="Gene3D" id="3.30.465.10">
    <property type="match status" value="1"/>
</dbReference>
<evidence type="ECO:0000313" key="16">
    <source>
        <dbReference type="Proteomes" id="UP001235840"/>
    </source>
</evidence>
<dbReference type="PROSITE" id="PS51371">
    <property type="entry name" value="CBS"/>
    <property type="match status" value="2"/>
</dbReference>
<dbReference type="Pfam" id="PF00571">
    <property type="entry name" value="CBS"/>
    <property type="match status" value="2"/>
</dbReference>
<evidence type="ECO:0000256" key="2">
    <source>
        <dbReference type="ARBA" id="ARBA00006337"/>
    </source>
</evidence>
<protein>
    <submittedName>
        <fullName evidence="15">CBS domain containing-hemolysin-like protein</fullName>
    </submittedName>
</protein>
<dbReference type="Proteomes" id="UP001235840">
    <property type="component" value="Unassembled WGS sequence"/>
</dbReference>
<evidence type="ECO:0000256" key="7">
    <source>
        <dbReference type="ARBA" id="ARBA00023122"/>
    </source>
</evidence>
<evidence type="ECO:0000256" key="6">
    <source>
        <dbReference type="ARBA" id="ARBA00022989"/>
    </source>
</evidence>
<evidence type="ECO:0000313" key="15">
    <source>
        <dbReference type="EMBL" id="MDQ0168169.1"/>
    </source>
</evidence>
<dbReference type="SUPFAM" id="SSF54631">
    <property type="entry name" value="CBS-domain pair"/>
    <property type="match status" value="1"/>
</dbReference>
<dbReference type="PANTHER" id="PTHR43099:SF2">
    <property type="entry name" value="UPF0053 PROTEIN YRKA"/>
    <property type="match status" value="1"/>
</dbReference>
<dbReference type="Gene3D" id="3.10.580.10">
    <property type="entry name" value="CBS-domain"/>
    <property type="match status" value="1"/>
</dbReference>
<gene>
    <name evidence="15" type="ORF">J2S11_004121</name>
</gene>
<comment type="caution">
    <text evidence="15">The sequence shown here is derived from an EMBL/GenBank/DDBJ whole genome shotgun (WGS) entry which is preliminary data.</text>
</comment>
<dbReference type="PROSITE" id="PS51846">
    <property type="entry name" value="CNNM"/>
    <property type="match status" value="1"/>
</dbReference>
<dbReference type="InterPro" id="IPR000644">
    <property type="entry name" value="CBS_dom"/>
</dbReference>